<dbReference type="InterPro" id="IPR026992">
    <property type="entry name" value="DIOX_N"/>
</dbReference>
<feature type="domain" description="Fe2OG dioxygenase" evidence="3">
    <location>
        <begin position="206"/>
        <end position="308"/>
    </location>
</feature>
<organism evidence="4 5">
    <name type="scientific">Lophium mytilinum</name>
    <dbReference type="NCBI Taxonomy" id="390894"/>
    <lineage>
        <taxon>Eukaryota</taxon>
        <taxon>Fungi</taxon>
        <taxon>Dikarya</taxon>
        <taxon>Ascomycota</taxon>
        <taxon>Pezizomycotina</taxon>
        <taxon>Dothideomycetes</taxon>
        <taxon>Pleosporomycetidae</taxon>
        <taxon>Mytilinidiales</taxon>
        <taxon>Mytilinidiaceae</taxon>
        <taxon>Lophium</taxon>
    </lineage>
</organism>
<gene>
    <name evidence="4" type="ORF">BU16DRAFT_472053</name>
</gene>
<reference evidence="4" key="1">
    <citation type="journal article" date="2020" name="Stud. Mycol.">
        <title>101 Dothideomycetes genomes: a test case for predicting lifestyles and emergence of pathogens.</title>
        <authorList>
            <person name="Haridas S."/>
            <person name="Albert R."/>
            <person name="Binder M."/>
            <person name="Bloem J."/>
            <person name="Labutti K."/>
            <person name="Salamov A."/>
            <person name="Andreopoulos B."/>
            <person name="Baker S."/>
            <person name="Barry K."/>
            <person name="Bills G."/>
            <person name="Bluhm B."/>
            <person name="Cannon C."/>
            <person name="Castanera R."/>
            <person name="Culley D."/>
            <person name="Daum C."/>
            <person name="Ezra D."/>
            <person name="Gonzalez J."/>
            <person name="Henrissat B."/>
            <person name="Kuo A."/>
            <person name="Liang C."/>
            <person name="Lipzen A."/>
            <person name="Lutzoni F."/>
            <person name="Magnuson J."/>
            <person name="Mondo S."/>
            <person name="Nolan M."/>
            <person name="Ohm R."/>
            <person name="Pangilinan J."/>
            <person name="Park H.-J."/>
            <person name="Ramirez L."/>
            <person name="Alfaro M."/>
            <person name="Sun H."/>
            <person name="Tritt A."/>
            <person name="Yoshinaga Y."/>
            <person name="Zwiers L.-H."/>
            <person name="Turgeon B."/>
            <person name="Goodwin S."/>
            <person name="Spatafora J."/>
            <person name="Crous P."/>
            <person name="Grigoriev I."/>
        </authorList>
    </citation>
    <scope>NUCLEOTIDE SEQUENCE</scope>
    <source>
        <strain evidence="4">CBS 269.34</strain>
    </source>
</reference>
<evidence type="ECO:0000313" key="5">
    <source>
        <dbReference type="Proteomes" id="UP000799750"/>
    </source>
</evidence>
<keyword evidence="2" id="KW-0560">Oxidoreductase</keyword>
<protein>
    <submittedName>
        <fullName evidence="4">Clavaminate synthase-like protein</fullName>
    </submittedName>
</protein>
<sequence length="360" mass="40041">MTYAGAFDKGDHIDTGIGGARKINLDAKQGDGVFSEIPVIDLTDAASPSLEARKKVAQEIYDACVNVGFFYIKNHGVPDEVIKTVKNEAKRFFHDLSEDDKMELDISKNTEFYGYAPIKAKLSDGQVKKRMFESINFGYEPLMDPGASGTVDNGPSFWPAEEKLPNFKENVGKYYSSVMSLSRQLLHLFALGLDLEETFFDQFCKRPGVLLKLNHYPAAVPDSADNAGIAAHSDLESFTILLQDDVKSLEVLSKDGTWISADPIPGTFVVNIGDAMSMWTNDLFLSTIHRAYNKEGKVRYSVPFFFGADYDAVMETLPSCVDEARPLKYKPITAGAHVRMRLNMTYPKQKEEAQPEGIKT</sequence>
<dbReference type="Gene3D" id="2.60.120.330">
    <property type="entry name" value="B-lactam Antibiotic, Isopenicillin N Synthase, Chain"/>
    <property type="match status" value="1"/>
</dbReference>
<dbReference type="PANTHER" id="PTHR47990">
    <property type="entry name" value="2-OXOGLUTARATE (2OG) AND FE(II)-DEPENDENT OXYGENASE SUPERFAMILY PROTEIN-RELATED"/>
    <property type="match status" value="1"/>
</dbReference>
<dbReference type="GO" id="GO:0016491">
    <property type="term" value="F:oxidoreductase activity"/>
    <property type="evidence" value="ECO:0007669"/>
    <property type="project" value="UniProtKB-KW"/>
</dbReference>
<accession>A0A6A6QBY5</accession>
<dbReference type="PRINTS" id="PR00682">
    <property type="entry name" value="IPNSYNTHASE"/>
</dbReference>
<dbReference type="InterPro" id="IPR044861">
    <property type="entry name" value="IPNS-like_FE2OG_OXY"/>
</dbReference>
<dbReference type="InterPro" id="IPR050231">
    <property type="entry name" value="Iron_ascorbate_oxido_reductase"/>
</dbReference>
<dbReference type="GO" id="GO:0044283">
    <property type="term" value="P:small molecule biosynthetic process"/>
    <property type="evidence" value="ECO:0007669"/>
    <property type="project" value="UniProtKB-ARBA"/>
</dbReference>
<dbReference type="AlphaFoldDB" id="A0A6A6QBY5"/>
<dbReference type="EMBL" id="MU004199">
    <property type="protein sequence ID" value="KAF2489163.1"/>
    <property type="molecule type" value="Genomic_DNA"/>
</dbReference>
<keyword evidence="2" id="KW-0408">Iron</keyword>
<dbReference type="Pfam" id="PF14226">
    <property type="entry name" value="DIOX_N"/>
    <property type="match status" value="1"/>
</dbReference>
<dbReference type="Pfam" id="PF03171">
    <property type="entry name" value="2OG-FeII_Oxy"/>
    <property type="match status" value="1"/>
</dbReference>
<evidence type="ECO:0000259" key="3">
    <source>
        <dbReference type="PROSITE" id="PS51471"/>
    </source>
</evidence>
<evidence type="ECO:0000256" key="2">
    <source>
        <dbReference type="RuleBase" id="RU003682"/>
    </source>
</evidence>
<dbReference type="PROSITE" id="PS51471">
    <property type="entry name" value="FE2OG_OXY"/>
    <property type="match status" value="1"/>
</dbReference>
<dbReference type="SUPFAM" id="SSF51197">
    <property type="entry name" value="Clavaminate synthase-like"/>
    <property type="match status" value="1"/>
</dbReference>
<keyword evidence="5" id="KW-1185">Reference proteome</keyword>
<dbReference type="OrthoDB" id="288590at2759"/>
<proteinExistence type="inferred from homology"/>
<dbReference type="InterPro" id="IPR005123">
    <property type="entry name" value="Oxoglu/Fe-dep_dioxygenase_dom"/>
</dbReference>
<name>A0A6A6QBY5_9PEZI</name>
<dbReference type="InterPro" id="IPR027443">
    <property type="entry name" value="IPNS-like_sf"/>
</dbReference>
<dbReference type="GO" id="GO:0046872">
    <property type="term" value="F:metal ion binding"/>
    <property type="evidence" value="ECO:0007669"/>
    <property type="project" value="UniProtKB-KW"/>
</dbReference>
<evidence type="ECO:0000256" key="1">
    <source>
        <dbReference type="ARBA" id="ARBA00008056"/>
    </source>
</evidence>
<evidence type="ECO:0000313" key="4">
    <source>
        <dbReference type="EMBL" id="KAF2489163.1"/>
    </source>
</evidence>
<comment type="similarity">
    <text evidence="1 2">Belongs to the iron/ascorbate-dependent oxidoreductase family.</text>
</comment>
<keyword evidence="2" id="KW-0479">Metal-binding</keyword>
<dbReference type="Proteomes" id="UP000799750">
    <property type="component" value="Unassembled WGS sequence"/>
</dbReference>